<name>A0A1G5VW70_9HYPH</name>
<organism evidence="5 6">
    <name type="scientific">Mesorhizobium qingshengii</name>
    <dbReference type="NCBI Taxonomy" id="1165689"/>
    <lineage>
        <taxon>Bacteria</taxon>
        <taxon>Pseudomonadati</taxon>
        <taxon>Pseudomonadota</taxon>
        <taxon>Alphaproteobacteria</taxon>
        <taxon>Hyphomicrobiales</taxon>
        <taxon>Phyllobacteriaceae</taxon>
        <taxon>Mesorhizobium</taxon>
    </lineage>
</organism>
<dbReference type="Gene3D" id="1.10.10.60">
    <property type="entry name" value="Homeodomain-like"/>
    <property type="match status" value="2"/>
</dbReference>
<sequence>MIDPLSDIIGLLRPQAVFTKGISGAGRWGVRYGDFGHPSFAIVIEGSCRLAVDGQAELTLQAGDFVLLPTTPGFTMSGFESVTPEFIDPHVAAAATGEVRHGRQDGPPAVRILGGYFIFANEDSGLLLSLLPEQIHVSGEERLSTLVKLLIDEAALDRSGRTLVLTRLVEILLVEALRLTQAADAPAGLLRGLGDARLAEAIRQMHSDPARPWTMADLAKKAALSRSAFFDRFARNVGVPPMEYLLAWRMALAKNLLRQQEIDIAEVAERVGYGSASTFSTAFSRYVGQPPGRYARSSANQHPVGS</sequence>
<dbReference type="Proteomes" id="UP000198588">
    <property type="component" value="Unassembled WGS sequence"/>
</dbReference>
<evidence type="ECO:0000259" key="4">
    <source>
        <dbReference type="PROSITE" id="PS01124"/>
    </source>
</evidence>
<dbReference type="SUPFAM" id="SSF46689">
    <property type="entry name" value="Homeodomain-like"/>
    <property type="match status" value="2"/>
</dbReference>
<dbReference type="PANTHER" id="PTHR46796">
    <property type="entry name" value="HTH-TYPE TRANSCRIPTIONAL ACTIVATOR RHAS-RELATED"/>
    <property type="match status" value="1"/>
</dbReference>
<dbReference type="PANTHER" id="PTHR46796:SF7">
    <property type="entry name" value="ARAC FAMILY TRANSCRIPTIONAL REGULATOR"/>
    <property type="match status" value="1"/>
</dbReference>
<evidence type="ECO:0000313" key="5">
    <source>
        <dbReference type="EMBL" id="SDA49676.1"/>
    </source>
</evidence>
<dbReference type="EMBL" id="FMXM01000003">
    <property type="protein sequence ID" value="SDA49676.1"/>
    <property type="molecule type" value="Genomic_DNA"/>
</dbReference>
<dbReference type="InterPro" id="IPR020449">
    <property type="entry name" value="Tscrpt_reg_AraC-type_HTH"/>
</dbReference>
<dbReference type="PROSITE" id="PS01124">
    <property type="entry name" value="HTH_ARAC_FAMILY_2"/>
    <property type="match status" value="1"/>
</dbReference>
<dbReference type="STRING" id="1165689.SAMN02927914_00806"/>
<dbReference type="RefSeq" id="WP_091575740.1">
    <property type="nucleotide sequence ID" value="NZ_FMXM01000003.1"/>
</dbReference>
<evidence type="ECO:0000256" key="1">
    <source>
        <dbReference type="ARBA" id="ARBA00023015"/>
    </source>
</evidence>
<dbReference type="OrthoDB" id="9783876at2"/>
<dbReference type="InterPro" id="IPR032783">
    <property type="entry name" value="AraC_lig"/>
</dbReference>
<gene>
    <name evidence="5" type="ORF">SAMN02927914_00806</name>
</gene>
<keyword evidence="3" id="KW-0804">Transcription</keyword>
<dbReference type="SMART" id="SM00342">
    <property type="entry name" value="HTH_ARAC"/>
    <property type="match status" value="1"/>
</dbReference>
<dbReference type="Pfam" id="PF12852">
    <property type="entry name" value="Cupin_6"/>
    <property type="match status" value="1"/>
</dbReference>
<dbReference type="PROSITE" id="PS00041">
    <property type="entry name" value="HTH_ARAC_FAMILY_1"/>
    <property type="match status" value="1"/>
</dbReference>
<protein>
    <submittedName>
        <fullName evidence="5">Helix-turn-helix domain-containing protein</fullName>
    </submittedName>
</protein>
<evidence type="ECO:0000256" key="2">
    <source>
        <dbReference type="ARBA" id="ARBA00023125"/>
    </source>
</evidence>
<evidence type="ECO:0000256" key="3">
    <source>
        <dbReference type="ARBA" id="ARBA00023163"/>
    </source>
</evidence>
<accession>A0A1G5VW70</accession>
<feature type="domain" description="HTH araC/xylS-type" evidence="4">
    <location>
        <begin position="199"/>
        <end position="297"/>
    </location>
</feature>
<evidence type="ECO:0000313" key="6">
    <source>
        <dbReference type="Proteomes" id="UP000198588"/>
    </source>
</evidence>
<reference evidence="5 6" key="1">
    <citation type="submission" date="2016-10" db="EMBL/GenBank/DDBJ databases">
        <authorList>
            <person name="de Groot N.N."/>
        </authorList>
    </citation>
    <scope>NUCLEOTIDE SEQUENCE [LARGE SCALE GENOMIC DNA]</scope>
    <source>
        <strain evidence="5 6">CGMCC 1.12097</strain>
    </source>
</reference>
<keyword evidence="2" id="KW-0238">DNA-binding</keyword>
<dbReference type="PRINTS" id="PR00032">
    <property type="entry name" value="HTHARAC"/>
</dbReference>
<dbReference type="InterPro" id="IPR018060">
    <property type="entry name" value="HTH_AraC"/>
</dbReference>
<dbReference type="GO" id="GO:0043565">
    <property type="term" value="F:sequence-specific DNA binding"/>
    <property type="evidence" value="ECO:0007669"/>
    <property type="project" value="InterPro"/>
</dbReference>
<dbReference type="InterPro" id="IPR009057">
    <property type="entry name" value="Homeodomain-like_sf"/>
</dbReference>
<dbReference type="Pfam" id="PF12833">
    <property type="entry name" value="HTH_18"/>
    <property type="match status" value="1"/>
</dbReference>
<dbReference type="InterPro" id="IPR018062">
    <property type="entry name" value="HTH_AraC-typ_CS"/>
</dbReference>
<dbReference type="GO" id="GO:0003700">
    <property type="term" value="F:DNA-binding transcription factor activity"/>
    <property type="evidence" value="ECO:0007669"/>
    <property type="project" value="InterPro"/>
</dbReference>
<proteinExistence type="predicted"/>
<dbReference type="AlphaFoldDB" id="A0A1G5VW70"/>
<keyword evidence="1" id="KW-0805">Transcription regulation</keyword>
<dbReference type="InterPro" id="IPR050204">
    <property type="entry name" value="AraC_XylS_family_regulators"/>
</dbReference>